<evidence type="ECO:0000313" key="3">
    <source>
        <dbReference type="Proteomes" id="UP000588647"/>
    </source>
</evidence>
<name>A0A7W6HEG0_9HYPH</name>
<proteinExistence type="predicted"/>
<dbReference type="EMBL" id="JACIEM010000003">
    <property type="protein sequence ID" value="MBB4003592.1"/>
    <property type="molecule type" value="Genomic_DNA"/>
</dbReference>
<comment type="caution">
    <text evidence="2">The sequence shown here is derived from an EMBL/GenBank/DDBJ whole genome shotgun (WGS) entry which is preliminary data.</text>
</comment>
<dbReference type="InterPro" id="IPR054189">
    <property type="entry name" value="DUF6894"/>
</dbReference>
<evidence type="ECO:0000313" key="2">
    <source>
        <dbReference type="EMBL" id="MBB4003592.1"/>
    </source>
</evidence>
<organism evidence="2 3">
    <name type="scientific">Aurantimonas endophytica</name>
    <dbReference type="NCBI Taxonomy" id="1522175"/>
    <lineage>
        <taxon>Bacteria</taxon>
        <taxon>Pseudomonadati</taxon>
        <taxon>Pseudomonadota</taxon>
        <taxon>Alphaproteobacteria</taxon>
        <taxon>Hyphomicrobiales</taxon>
        <taxon>Aurantimonadaceae</taxon>
        <taxon>Aurantimonas</taxon>
    </lineage>
</organism>
<sequence length="82" mass="9317">MPRYYFDIEDQDDLSRDDTGIECTSRDAIRNAAVDALPDLARDLILGDEHHTIVVLVRDETGRKIYRASLTVDAAWLDGPER</sequence>
<reference evidence="2 3" key="1">
    <citation type="submission" date="2020-08" db="EMBL/GenBank/DDBJ databases">
        <title>Genomic Encyclopedia of Type Strains, Phase IV (KMG-IV): sequencing the most valuable type-strain genomes for metagenomic binning, comparative biology and taxonomic classification.</title>
        <authorList>
            <person name="Goeker M."/>
        </authorList>
    </citation>
    <scope>NUCLEOTIDE SEQUENCE [LARGE SCALE GENOMIC DNA]</scope>
    <source>
        <strain evidence="2 3">DSM 103570</strain>
    </source>
</reference>
<dbReference type="Pfam" id="PF21834">
    <property type="entry name" value="DUF6894"/>
    <property type="match status" value="1"/>
</dbReference>
<evidence type="ECO:0000259" key="1">
    <source>
        <dbReference type="Pfam" id="PF21834"/>
    </source>
</evidence>
<protein>
    <recommendedName>
        <fullName evidence="1">DUF6894 domain-containing protein</fullName>
    </recommendedName>
</protein>
<feature type="domain" description="DUF6894" evidence="1">
    <location>
        <begin position="3"/>
        <end position="71"/>
    </location>
</feature>
<keyword evidence="3" id="KW-1185">Reference proteome</keyword>
<accession>A0A7W6HEG0</accession>
<dbReference type="Proteomes" id="UP000588647">
    <property type="component" value="Unassembled WGS sequence"/>
</dbReference>
<dbReference type="RefSeq" id="WP_183208722.1">
    <property type="nucleotide sequence ID" value="NZ_JAAAMM010000003.1"/>
</dbReference>
<gene>
    <name evidence="2" type="ORF">GGR03_002673</name>
</gene>
<dbReference type="AlphaFoldDB" id="A0A7W6HEG0"/>